<gene>
    <name evidence="1" type="ORF">NSA23_03600</name>
</gene>
<name>A0A9X2MHE7_9FIRM</name>
<dbReference type="Pfam" id="PF13876">
    <property type="entry name" value="Phage_gp49_66"/>
    <property type="match status" value="1"/>
</dbReference>
<proteinExistence type="predicted"/>
<keyword evidence="2" id="KW-1185">Reference proteome</keyword>
<dbReference type="InterPro" id="IPR025915">
    <property type="entry name" value="Phage_gp49_66"/>
</dbReference>
<dbReference type="EMBL" id="JANJZL010000002">
    <property type="protein sequence ID" value="MCR2043197.1"/>
    <property type="molecule type" value="Genomic_DNA"/>
</dbReference>
<comment type="caution">
    <text evidence="1">The sequence shown here is derived from an EMBL/GenBank/DDBJ whole genome shotgun (WGS) entry which is preliminary data.</text>
</comment>
<accession>A0A9X2MHE7</accession>
<evidence type="ECO:0000313" key="2">
    <source>
        <dbReference type="Proteomes" id="UP001142078"/>
    </source>
</evidence>
<evidence type="ECO:0000313" key="1">
    <source>
        <dbReference type="EMBL" id="MCR2043197.1"/>
    </source>
</evidence>
<dbReference type="AlphaFoldDB" id="A0A9X2MHE7"/>
<dbReference type="Proteomes" id="UP001142078">
    <property type="component" value="Unassembled WGS sequence"/>
</dbReference>
<organism evidence="1 2">
    <name type="scientific">Anaerosalibacter massiliensis</name>
    <dbReference type="NCBI Taxonomy" id="1347392"/>
    <lineage>
        <taxon>Bacteria</taxon>
        <taxon>Bacillati</taxon>
        <taxon>Bacillota</taxon>
        <taxon>Tissierellia</taxon>
        <taxon>Tissierellales</taxon>
        <taxon>Sporanaerobacteraceae</taxon>
        <taxon>Anaerosalibacter</taxon>
    </lineage>
</organism>
<dbReference type="RefSeq" id="WP_257490169.1">
    <property type="nucleotide sequence ID" value="NZ_JANJZL010000002.1"/>
</dbReference>
<sequence length="116" mass="13492">MKGLDEVLRDVDGDLVEAWHKFQPDLVFEREFATNEYKKAEKAIHLDYGNLIIMSVKLQNGYILVEHSICMDPEKSDVNKGIEICKEKILSKLLEIYRPVEIKDPKKLKKFSIKAK</sequence>
<reference evidence="1" key="1">
    <citation type="submission" date="2022-07" db="EMBL/GenBank/DDBJ databases">
        <title>Enhanced cultured diversity of the mouse gut microbiota enables custom-made synthetic communities.</title>
        <authorList>
            <person name="Afrizal A."/>
        </authorList>
    </citation>
    <scope>NUCLEOTIDE SEQUENCE</scope>
    <source>
        <strain evidence="1">DSM 29482</strain>
    </source>
</reference>
<protein>
    <submittedName>
        <fullName evidence="1">Gp49 family protein</fullName>
    </submittedName>
</protein>